<accession>A0ABQ6N084</accession>
<proteinExistence type="predicted"/>
<comment type="caution">
    <text evidence="1">The sequence shown here is derived from an EMBL/GenBank/DDBJ whole genome shotgun (WGS) entry which is preliminary data.</text>
</comment>
<dbReference type="SUPFAM" id="SSF50939">
    <property type="entry name" value="Sialidases"/>
    <property type="match status" value="1"/>
</dbReference>
<dbReference type="Proteomes" id="UP001165060">
    <property type="component" value="Unassembled WGS sequence"/>
</dbReference>
<evidence type="ECO:0000313" key="2">
    <source>
        <dbReference type="Proteomes" id="UP001165060"/>
    </source>
</evidence>
<organism evidence="1 2">
    <name type="scientific">Tetraparma gracilis</name>
    <dbReference type="NCBI Taxonomy" id="2962635"/>
    <lineage>
        <taxon>Eukaryota</taxon>
        <taxon>Sar</taxon>
        <taxon>Stramenopiles</taxon>
        <taxon>Ochrophyta</taxon>
        <taxon>Bolidophyceae</taxon>
        <taxon>Parmales</taxon>
        <taxon>Triparmaceae</taxon>
        <taxon>Tetraparma</taxon>
    </lineage>
</organism>
<dbReference type="CDD" id="cd15482">
    <property type="entry name" value="Sialidase_non-viral"/>
    <property type="match status" value="1"/>
</dbReference>
<dbReference type="Gene3D" id="2.120.10.10">
    <property type="match status" value="1"/>
</dbReference>
<name>A0ABQ6N084_9STRA</name>
<evidence type="ECO:0000313" key="1">
    <source>
        <dbReference type="EMBL" id="GMI36409.1"/>
    </source>
</evidence>
<keyword evidence="2" id="KW-1185">Reference proteome</keyword>
<sequence>MSALPPAPATALVDVRNVRAGLPISDDGGYYDGQSLVSTPLMKTWDRTLDTRDDEGDGRLLSLVFHHCHNHEGGPGLRLYHCTSTDSGKTWTKPDDSPVHADLDHPSHDGYQVVHPKNPSIVFCFYGYNNGKLHYEDADGNHVDLPRGDMQLDDGFRLKVSKDGGRTYPNEVTATVPVRRTKIDRENPWGGSTMGAFCCDKPSVIGDSVFFAFQKTREGGGETHFSEVFIMRSKDLLSVKHAEEAEWETLPKGDVGLRWPSAFSLGEEPHVIRVDDKDADKIAVLWRTEVGILAIAYSLDAGETFSEPEAMQYGGPGGERPIKNPRGAITPHRFKDGTVLLIFYNNGHTEKEGYTGRRYYWYTLGRPANSESNPTESMVWSQPELALWYDGEALDDRPDWNADWAIVDGPGYVDFCEHKDSLLFVESNKLTLRLHTVDPRTLYMLRNQHALTAPPADVVPTVHIRGPADNSKHRGPLLCDVQARTSGYTVALKIRAKADRLKPGQLLVDGRDETVSVLDEVHKGDYVTKGWTVSVEGRGKAGLQLKFWVSDGWRRTEHFTDGVVWDGKYHVISFTVDAGPLIVTSVVDERLCDGGEHFPEGWSSLDTKFGAVGGRTLLVKPSPTVWRPHSGAFPGDISDVMVFTRPLMVTESIALGRGLMGGMDSKL</sequence>
<reference evidence="1 2" key="1">
    <citation type="journal article" date="2023" name="Commun. Biol.">
        <title>Genome analysis of Parmales, the sister group of diatoms, reveals the evolutionary specialization of diatoms from phago-mixotrophs to photoautotrophs.</title>
        <authorList>
            <person name="Ban H."/>
            <person name="Sato S."/>
            <person name="Yoshikawa S."/>
            <person name="Yamada K."/>
            <person name="Nakamura Y."/>
            <person name="Ichinomiya M."/>
            <person name="Sato N."/>
            <person name="Blanc-Mathieu R."/>
            <person name="Endo H."/>
            <person name="Kuwata A."/>
            <person name="Ogata H."/>
        </authorList>
    </citation>
    <scope>NUCLEOTIDE SEQUENCE [LARGE SCALE GENOMIC DNA]</scope>
</reference>
<dbReference type="InterPro" id="IPR036278">
    <property type="entry name" value="Sialidase_sf"/>
</dbReference>
<evidence type="ECO:0008006" key="3">
    <source>
        <dbReference type="Google" id="ProtNLM"/>
    </source>
</evidence>
<dbReference type="EMBL" id="BRYB01000731">
    <property type="protein sequence ID" value="GMI36409.1"/>
    <property type="molecule type" value="Genomic_DNA"/>
</dbReference>
<protein>
    <recommendedName>
        <fullName evidence="3">Sialidase domain-containing protein</fullName>
    </recommendedName>
</protein>
<gene>
    <name evidence="1" type="ORF">TeGR_g5660</name>
</gene>